<dbReference type="AlphaFoldDB" id="A0A9P6AXW8"/>
<name>A0A9P6AXW8_9AGAM</name>
<evidence type="ECO:0000313" key="2">
    <source>
        <dbReference type="Proteomes" id="UP000886523"/>
    </source>
</evidence>
<protein>
    <submittedName>
        <fullName evidence="1">Uncharacterized protein</fullName>
    </submittedName>
</protein>
<keyword evidence="2" id="KW-1185">Reference proteome</keyword>
<dbReference type="EMBL" id="MU128982">
    <property type="protein sequence ID" value="KAF9512806.1"/>
    <property type="molecule type" value="Genomic_DNA"/>
</dbReference>
<organism evidence="1 2">
    <name type="scientific">Hydnum rufescens UP504</name>
    <dbReference type="NCBI Taxonomy" id="1448309"/>
    <lineage>
        <taxon>Eukaryota</taxon>
        <taxon>Fungi</taxon>
        <taxon>Dikarya</taxon>
        <taxon>Basidiomycota</taxon>
        <taxon>Agaricomycotina</taxon>
        <taxon>Agaricomycetes</taxon>
        <taxon>Cantharellales</taxon>
        <taxon>Hydnaceae</taxon>
        <taxon>Hydnum</taxon>
    </lineage>
</organism>
<comment type="caution">
    <text evidence="1">The sequence shown here is derived from an EMBL/GenBank/DDBJ whole genome shotgun (WGS) entry which is preliminary data.</text>
</comment>
<reference evidence="1" key="1">
    <citation type="journal article" date="2020" name="Nat. Commun.">
        <title>Large-scale genome sequencing of mycorrhizal fungi provides insights into the early evolution of symbiotic traits.</title>
        <authorList>
            <person name="Miyauchi S."/>
            <person name="Kiss E."/>
            <person name="Kuo A."/>
            <person name="Drula E."/>
            <person name="Kohler A."/>
            <person name="Sanchez-Garcia M."/>
            <person name="Morin E."/>
            <person name="Andreopoulos B."/>
            <person name="Barry K.W."/>
            <person name="Bonito G."/>
            <person name="Buee M."/>
            <person name="Carver A."/>
            <person name="Chen C."/>
            <person name="Cichocki N."/>
            <person name="Clum A."/>
            <person name="Culley D."/>
            <person name="Crous P.W."/>
            <person name="Fauchery L."/>
            <person name="Girlanda M."/>
            <person name="Hayes R.D."/>
            <person name="Keri Z."/>
            <person name="LaButti K."/>
            <person name="Lipzen A."/>
            <person name="Lombard V."/>
            <person name="Magnuson J."/>
            <person name="Maillard F."/>
            <person name="Murat C."/>
            <person name="Nolan M."/>
            <person name="Ohm R.A."/>
            <person name="Pangilinan J."/>
            <person name="Pereira M.F."/>
            <person name="Perotto S."/>
            <person name="Peter M."/>
            <person name="Pfister S."/>
            <person name="Riley R."/>
            <person name="Sitrit Y."/>
            <person name="Stielow J.B."/>
            <person name="Szollosi G."/>
            <person name="Zifcakova L."/>
            <person name="Stursova M."/>
            <person name="Spatafora J.W."/>
            <person name="Tedersoo L."/>
            <person name="Vaario L.M."/>
            <person name="Yamada A."/>
            <person name="Yan M."/>
            <person name="Wang P."/>
            <person name="Xu J."/>
            <person name="Bruns T."/>
            <person name="Baldrian P."/>
            <person name="Vilgalys R."/>
            <person name="Dunand C."/>
            <person name="Henrissat B."/>
            <person name="Grigoriev I.V."/>
            <person name="Hibbett D."/>
            <person name="Nagy L.G."/>
            <person name="Martin F.M."/>
        </authorList>
    </citation>
    <scope>NUCLEOTIDE SEQUENCE</scope>
    <source>
        <strain evidence="1">UP504</strain>
    </source>
</reference>
<dbReference type="OrthoDB" id="3363151at2759"/>
<evidence type="ECO:0000313" key="1">
    <source>
        <dbReference type="EMBL" id="KAF9512806.1"/>
    </source>
</evidence>
<proteinExistence type="predicted"/>
<sequence>MSLSHNIVFEISLFPYDVPLPHPTTSGHAIGGVLYAKHMMRWSSGMSIMRRGKWQLSNRSANSSGITRLSGRARKIAVKSHVSVTES</sequence>
<accession>A0A9P6AXW8</accession>
<gene>
    <name evidence="1" type="ORF">BS47DRAFT_1345086</name>
</gene>
<dbReference type="Proteomes" id="UP000886523">
    <property type="component" value="Unassembled WGS sequence"/>
</dbReference>